<evidence type="ECO:0000256" key="3">
    <source>
        <dbReference type="ARBA" id="ARBA00022679"/>
    </source>
</evidence>
<keyword evidence="3" id="KW-0808">Transferase</keyword>
<evidence type="ECO:0000256" key="8">
    <source>
        <dbReference type="ARBA" id="ARBA00023136"/>
    </source>
</evidence>
<evidence type="ECO:0000256" key="9">
    <source>
        <dbReference type="ARBA" id="ARBA00023180"/>
    </source>
</evidence>
<comment type="caution">
    <text evidence="11">The sequence shown here is derived from an EMBL/GenBank/DDBJ whole genome shotgun (WGS) entry which is preliminary data.</text>
</comment>
<dbReference type="InterPro" id="IPR009729">
    <property type="entry name" value="Gal-3-0_sulfotransfrase"/>
</dbReference>
<dbReference type="Proteomes" id="UP001054902">
    <property type="component" value="Unassembled WGS sequence"/>
</dbReference>
<evidence type="ECO:0000256" key="4">
    <source>
        <dbReference type="ARBA" id="ARBA00022692"/>
    </source>
</evidence>
<evidence type="ECO:0000313" key="11">
    <source>
        <dbReference type="EMBL" id="GFH44858.1"/>
    </source>
</evidence>
<accession>A0AAD3CFE8</accession>
<evidence type="ECO:0000256" key="5">
    <source>
        <dbReference type="ARBA" id="ARBA00022968"/>
    </source>
</evidence>
<keyword evidence="4 10" id="KW-0812">Transmembrane</keyword>
<evidence type="ECO:0000256" key="2">
    <source>
        <dbReference type="ARBA" id="ARBA00008124"/>
    </source>
</evidence>
<dbReference type="PANTHER" id="PTHR14647:SF87">
    <property type="entry name" value="PUTATIVE-RELATED"/>
    <property type="match status" value="1"/>
</dbReference>
<dbReference type="PANTHER" id="PTHR14647">
    <property type="entry name" value="GALACTOSE-3-O-SULFOTRANSFERASE"/>
    <property type="match status" value="1"/>
</dbReference>
<dbReference type="GO" id="GO:0009247">
    <property type="term" value="P:glycolipid biosynthetic process"/>
    <property type="evidence" value="ECO:0007669"/>
    <property type="project" value="InterPro"/>
</dbReference>
<gene>
    <name evidence="11" type="ORF">CTEN210_01332</name>
</gene>
<feature type="transmembrane region" description="Helical" evidence="10">
    <location>
        <begin position="35"/>
        <end position="54"/>
    </location>
</feature>
<comment type="subcellular location">
    <subcellularLocation>
        <location evidence="1">Golgi apparatus membrane</location>
        <topology evidence="1">Single-pass type II membrane protein</topology>
    </subcellularLocation>
</comment>
<keyword evidence="9" id="KW-0325">Glycoprotein</keyword>
<evidence type="ECO:0000256" key="6">
    <source>
        <dbReference type="ARBA" id="ARBA00022989"/>
    </source>
</evidence>
<comment type="similarity">
    <text evidence="2">Belongs to the galactose-3-O-sulfotransferase family.</text>
</comment>
<dbReference type="Gene3D" id="3.40.50.300">
    <property type="entry name" value="P-loop containing nucleotide triphosphate hydrolases"/>
    <property type="match status" value="1"/>
</dbReference>
<dbReference type="Pfam" id="PF03567">
    <property type="entry name" value="Sulfotransfer_2"/>
    <property type="match status" value="1"/>
</dbReference>
<protein>
    <submittedName>
        <fullName evidence="11">Uncharacterized protein</fullName>
    </submittedName>
</protein>
<dbReference type="GO" id="GO:0000139">
    <property type="term" value="C:Golgi membrane"/>
    <property type="evidence" value="ECO:0007669"/>
    <property type="project" value="UniProtKB-SubCell"/>
</dbReference>
<organism evidence="11 12">
    <name type="scientific">Chaetoceros tenuissimus</name>
    <dbReference type="NCBI Taxonomy" id="426638"/>
    <lineage>
        <taxon>Eukaryota</taxon>
        <taxon>Sar</taxon>
        <taxon>Stramenopiles</taxon>
        <taxon>Ochrophyta</taxon>
        <taxon>Bacillariophyta</taxon>
        <taxon>Coscinodiscophyceae</taxon>
        <taxon>Chaetocerotophycidae</taxon>
        <taxon>Chaetocerotales</taxon>
        <taxon>Chaetocerotaceae</taxon>
        <taxon>Chaetoceros</taxon>
    </lineage>
</organism>
<evidence type="ECO:0000256" key="1">
    <source>
        <dbReference type="ARBA" id="ARBA00004323"/>
    </source>
</evidence>
<proteinExistence type="inferred from homology"/>
<evidence type="ECO:0000256" key="10">
    <source>
        <dbReference type="SAM" id="Phobius"/>
    </source>
</evidence>
<keyword evidence="5" id="KW-0735">Signal-anchor</keyword>
<keyword evidence="7" id="KW-0333">Golgi apparatus</keyword>
<sequence length="455" mass="52988">MLKKRIQPNRLHQPTSKAGIFYNSKRSISSLSRSVPFFWLSILGLIFLFVHIFASAKIDIAADDNLSTSSINSLHSENEFNKTISVEKLGSNMHPNELTNIPLKSRVYPIYKHPFPCILVNDDKHSHSYSSLETGITFIKIHKCGSTTVADIVSSWRNVFRNKQNITSPTMHCKAYFHHMMAYKLHGLAHRQKEKSFLFTFIREPTERFKSDFYYHGISKAKRYDNASFGNFQHFAQSQLEKRTRYGGYMMHFMTMDNSTLPSFQDKFAFWNPEQPNYVQNSNVLLRHVESLIQEYDFIGIMSRMDESLVVLSMILDIPMKHVLYLNRRQSGSFDYDFLRNQCFFVEKPKASHELEQYLKSDEWYSKNAGDFLLYRAAHESLDRTIDSLGRSRFEEKLKLFKELKAQMGLICDVNCSRCTDKGEVRDKSVKQNPKCSLQACAEVTKRVAKRKKNT</sequence>
<evidence type="ECO:0000256" key="7">
    <source>
        <dbReference type="ARBA" id="ARBA00023034"/>
    </source>
</evidence>
<evidence type="ECO:0000313" key="12">
    <source>
        <dbReference type="Proteomes" id="UP001054902"/>
    </source>
</evidence>
<keyword evidence="8 10" id="KW-0472">Membrane</keyword>
<dbReference type="InterPro" id="IPR027417">
    <property type="entry name" value="P-loop_NTPase"/>
</dbReference>
<keyword evidence="6 10" id="KW-1133">Transmembrane helix</keyword>
<name>A0AAD3CFE8_9STRA</name>
<dbReference type="AlphaFoldDB" id="A0AAD3CFE8"/>
<dbReference type="InterPro" id="IPR005331">
    <property type="entry name" value="Sulfotransferase"/>
</dbReference>
<reference evidence="11 12" key="1">
    <citation type="journal article" date="2021" name="Sci. Rep.">
        <title>The genome of the diatom Chaetoceros tenuissimus carries an ancient integrated fragment of an extant virus.</title>
        <authorList>
            <person name="Hongo Y."/>
            <person name="Kimura K."/>
            <person name="Takaki Y."/>
            <person name="Yoshida Y."/>
            <person name="Baba S."/>
            <person name="Kobayashi G."/>
            <person name="Nagasaki K."/>
            <person name="Hano T."/>
            <person name="Tomaru Y."/>
        </authorList>
    </citation>
    <scope>NUCLEOTIDE SEQUENCE [LARGE SCALE GENOMIC DNA]</scope>
    <source>
        <strain evidence="11 12">NIES-3715</strain>
    </source>
</reference>
<dbReference type="EMBL" id="BLLK01000020">
    <property type="protein sequence ID" value="GFH44858.1"/>
    <property type="molecule type" value="Genomic_DNA"/>
</dbReference>
<keyword evidence="12" id="KW-1185">Reference proteome</keyword>
<dbReference type="GO" id="GO:0001733">
    <property type="term" value="F:galactosylceramide sulfotransferase activity"/>
    <property type="evidence" value="ECO:0007669"/>
    <property type="project" value="InterPro"/>
</dbReference>